<proteinExistence type="predicted"/>
<sequence length="390" mass="41781">MKQTAISANAVCRSVLADGRVLTITASRRPRANRADVKCSVAAAPALAQRMQQVVRMARLTEAVLDTRDQVVLSMDLAPAALERDWELAAVLADRMARGVYTPADPAAVFAFGSSDVWHLGRLRLAEWPAHGGAQPQRQQQPALAGTAGMYGDADPADRYSRALALLGSGGVLVYSEAAATLPHVADSRCFAISHLGALQGHADQADCVASVRTWFPLYSGGLHDSLAWVEVSVYPLDAADATCSEEDSISAPQLEPSRLQALRQTLAAARHFDGHGLGRWRTLVRFGQPDFQGASYELALVMADRMARGREFLPRGRLIASGQSSAWHAGQVETVDGQQAKLELIIRQAGAGDRVLLPADWSASLPAGYQARLRQRGASLACISRIGMI</sequence>
<reference evidence="1 2" key="1">
    <citation type="submission" date="2019-12" db="EMBL/GenBank/DDBJ databases">
        <title>Novel species isolated from a subtropical stream in China.</title>
        <authorList>
            <person name="Lu H."/>
        </authorList>
    </citation>
    <scope>NUCLEOTIDE SEQUENCE [LARGE SCALE GENOMIC DNA]</scope>
    <source>
        <strain evidence="1 2">CY13W</strain>
    </source>
</reference>
<dbReference type="Proteomes" id="UP000478090">
    <property type="component" value="Unassembled WGS sequence"/>
</dbReference>
<protein>
    <submittedName>
        <fullName evidence="1">Uncharacterized protein</fullName>
    </submittedName>
</protein>
<evidence type="ECO:0000313" key="1">
    <source>
        <dbReference type="EMBL" id="MYM37759.1"/>
    </source>
</evidence>
<evidence type="ECO:0000313" key="2">
    <source>
        <dbReference type="Proteomes" id="UP000478090"/>
    </source>
</evidence>
<dbReference type="EMBL" id="WWCM01000001">
    <property type="protein sequence ID" value="MYM37759.1"/>
    <property type="molecule type" value="Genomic_DNA"/>
</dbReference>
<accession>A0ABW9VDR4</accession>
<keyword evidence="2" id="KW-1185">Reference proteome</keyword>
<organism evidence="1 2">
    <name type="scientific">Duganella qianjiadongensis</name>
    <dbReference type="NCBI Taxonomy" id="2692176"/>
    <lineage>
        <taxon>Bacteria</taxon>
        <taxon>Pseudomonadati</taxon>
        <taxon>Pseudomonadota</taxon>
        <taxon>Betaproteobacteria</taxon>
        <taxon>Burkholderiales</taxon>
        <taxon>Oxalobacteraceae</taxon>
        <taxon>Telluria group</taxon>
        <taxon>Duganella</taxon>
    </lineage>
</organism>
<dbReference type="RefSeq" id="WP_161037201.1">
    <property type="nucleotide sequence ID" value="NZ_WWCM01000001.1"/>
</dbReference>
<gene>
    <name evidence="1" type="ORF">GTP27_00250</name>
</gene>
<comment type="caution">
    <text evidence="1">The sequence shown here is derived from an EMBL/GenBank/DDBJ whole genome shotgun (WGS) entry which is preliminary data.</text>
</comment>
<name>A0ABW9VDR4_9BURK</name>